<organism evidence="7 8">
    <name type="scientific">Sordaria brevicollis</name>
    <dbReference type="NCBI Taxonomy" id="83679"/>
    <lineage>
        <taxon>Eukaryota</taxon>
        <taxon>Fungi</taxon>
        <taxon>Dikarya</taxon>
        <taxon>Ascomycota</taxon>
        <taxon>Pezizomycotina</taxon>
        <taxon>Sordariomycetes</taxon>
        <taxon>Sordariomycetidae</taxon>
        <taxon>Sordariales</taxon>
        <taxon>Sordariaceae</taxon>
        <taxon>Sordaria</taxon>
    </lineage>
</organism>
<feature type="compositionally biased region" description="Low complexity" evidence="6">
    <location>
        <begin position="449"/>
        <end position="466"/>
    </location>
</feature>
<feature type="compositionally biased region" description="Low complexity" evidence="6">
    <location>
        <begin position="519"/>
        <end position="541"/>
    </location>
</feature>
<evidence type="ECO:0000313" key="8">
    <source>
        <dbReference type="Proteomes" id="UP001281003"/>
    </source>
</evidence>
<dbReference type="PANTHER" id="PTHR13556">
    <property type="entry name" value="TRANSCRIPTIONAL ADAPTER 3-RELATED"/>
    <property type="match status" value="1"/>
</dbReference>
<keyword evidence="3" id="KW-0805">Transcription regulation</keyword>
<comment type="subcellular location">
    <subcellularLocation>
        <location evidence="1">Nucleus</location>
    </subcellularLocation>
</comment>
<feature type="compositionally biased region" description="Low complexity" evidence="6">
    <location>
        <begin position="1"/>
        <end position="13"/>
    </location>
</feature>
<evidence type="ECO:0000256" key="5">
    <source>
        <dbReference type="ARBA" id="ARBA00023242"/>
    </source>
</evidence>
<protein>
    <submittedName>
        <fullName evidence="7">Histone acetyltransferases subunit 3-domain-containing protein</fullName>
    </submittedName>
</protein>
<name>A0AAE0UB32_SORBR</name>
<sequence length="741" mass="81427">MPPPSGQKGSQKGTGKKGGAGVMRQHQHNPRSRNTTPSAGFPQVASLPPIETHETASLDLRFELFRNITYDDIVDPVANNTASPDSKSLDGLLSRLSRLSEVIDKRGSNCDKGMRLLAQSRRLRESELAAERGREEERRQKEADEEERAERKANKKKRKATENLAPPQGNSIEYSSPARESGNKARKLSRDDSASSSLSPVAPRTPTAMETDDKTKTEENDDDDDDSDDDGQPPPPARPQANTFGDDPSTFPDPTVYEILSVKPGMTEEEIKEIYSVAVYPKSDLADIIAGDPPDKDFSNAKPSNQINFSTFSTYIEPFFRPFTEEDLAFLRERGDRTTAFVLPKRGKKHYTEIWAEEDGAMAIDSTDNKLPPNQPRGNIENMNDEVAETDKLSVGPILARLLQTMRPEHRAPPAEERQNGVNADGDVSMNGVDRFDFGDTQPQTASPTVNGVNGTNGNVNGTAGASTQLPAATFMPESNSESWKKASHPKLDYSQVDERLKQELRHIGFLPFPPEQANGTPSTGNASSNTGNNNASTTASHPSGGDPGPTAADFDGHYDDEVAARLRLLQSRLHEQVLLNGARKARLTELVKERMAFQEYQTILEDLDSQVQAAYLKRTRTMGKKPKKARPGAKDANANGGAGTPGPGGAAGMARPGIGDLTRTLMERRRRWIENMGPLFEDDVPPTEDMSPAARRIRGSKLMKVPRVNEEGSTIFPREIMADLIKREKDKWDDEEGDDE</sequence>
<feature type="compositionally biased region" description="Basic and acidic residues" evidence="6">
    <location>
        <begin position="410"/>
        <end position="419"/>
    </location>
</feature>
<dbReference type="InterPro" id="IPR019340">
    <property type="entry name" value="Histone_AcTrfase_su3"/>
</dbReference>
<evidence type="ECO:0000256" key="1">
    <source>
        <dbReference type="ARBA" id="ARBA00004123"/>
    </source>
</evidence>
<feature type="region of interest" description="Disordered" evidence="6">
    <location>
        <begin position="120"/>
        <end position="254"/>
    </location>
</feature>
<dbReference type="EMBL" id="JAUTDP010000007">
    <property type="protein sequence ID" value="KAK3397583.1"/>
    <property type="molecule type" value="Genomic_DNA"/>
</dbReference>
<feature type="region of interest" description="Disordered" evidence="6">
    <location>
        <begin position="622"/>
        <end position="657"/>
    </location>
</feature>
<dbReference type="Proteomes" id="UP001281003">
    <property type="component" value="Unassembled WGS sequence"/>
</dbReference>
<feature type="region of interest" description="Disordered" evidence="6">
    <location>
        <begin position="511"/>
        <end position="557"/>
    </location>
</feature>
<evidence type="ECO:0000256" key="4">
    <source>
        <dbReference type="ARBA" id="ARBA00023163"/>
    </source>
</evidence>
<evidence type="ECO:0000256" key="6">
    <source>
        <dbReference type="SAM" id="MobiDB-lite"/>
    </source>
</evidence>
<keyword evidence="4" id="KW-0804">Transcription</keyword>
<dbReference type="GO" id="GO:0003713">
    <property type="term" value="F:transcription coactivator activity"/>
    <property type="evidence" value="ECO:0007669"/>
    <property type="project" value="TreeGrafter"/>
</dbReference>
<dbReference type="GO" id="GO:0000124">
    <property type="term" value="C:SAGA complex"/>
    <property type="evidence" value="ECO:0007669"/>
    <property type="project" value="TreeGrafter"/>
</dbReference>
<feature type="compositionally biased region" description="Low complexity" evidence="6">
    <location>
        <begin position="194"/>
        <end position="204"/>
    </location>
</feature>
<feature type="compositionally biased region" description="Gly residues" evidence="6">
    <location>
        <begin position="641"/>
        <end position="652"/>
    </location>
</feature>
<evidence type="ECO:0000256" key="2">
    <source>
        <dbReference type="ARBA" id="ARBA00005330"/>
    </source>
</evidence>
<evidence type="ECO:0000256" key="3">
    <source>
        <dbReference type="ARBA" id="ARBA00023015"/>
    </source>
</evidence>
<feature type="compositionally biased region" description="Acidic residues" evidence="6">
    <location>
        <begin position="219"/>
        <end position="231"/>
    </location>
</feature>
<proteinExistence type="inferred from homology"/>
<reference evidence="7" key="1">
    <citation type="journal article" date="2023" name="Mol. Phylogenet. Evol.">
        <title>Genome-scale phylogeny and comparative genomics of the fungal order Sordariales.</title>
        <authorList>
            <person name="Hensen N."/>
            <person name="Bonometti L."/>
            <person name="Westerberg I."/>
            <person name="Brannstrom I.O."/>
            <person name="Guillou S."/>
            <person name="Cros-Aarteil S."/>
            <person name="Calhoun S."/>
            <person name="Haridas S."/>
            <person name="Kuo A."/>
            <person name="Mondo S."/>
            <person name="Pangilinan J."/>
            <person name="Riley R."/>
            <person name="LaButti K."/>
            <person name="Andreopoulos B."/>
            <person name="Lipzen A."/>
            <person name="Chen C."/>
            <person name="Yan M."/>
            <person name="Daum C."/>
            <person name="Ng V."/>
            <person name="Clum A."/>
            <person name="Steindorff A."/>
            <person name="Ohm R.A."/>
            <person name="Martin F."/>
            <person name="Silar P."/>
            <person name="Natvig D.O."/>
            <person name="Lalanne C."/>
            <person name="Gautier V."/>
            <person name="Ament-Velasquez S.L."/>
            <person name="Kruys A."/>
            <person name="Hutchinson M.I."/>
            <person name="Powell A.J."/>
            <person name="Barry K."/>
            <person name="Miller A.N."/>
            <person name="Grigoriev I.V."/>
            <person name="Debuchy R."/>
            <person name="Gladieux P."/>
            <person name="Hiltunen Thoren M."/>
            <person name="Johannesson H."/>
        </authorList>
    </citation>
    <scope>NUCLEOTIDE SEQUENCE</scope>
    <source>
        <strain evidence="7">FGSC 1904</strain>
    </source>
</reference>
<keyword evidence="5" id="KW-0539">Nucleus</keyword>
<feature type="compositionally biased region" description="Basic and acidic residues" evidence="6">
    <location>
        <begin position="122"/>
        <end position="152"/>
    </location>
</feature>
<gene>
    <name evidence="7" type="ORF">B0T20DRAFT_223863</name>
</gene>
<comment type="similarity">
    <text evidence="2">Belongs to the NGG1 family.</text>
</comment>
<comment type="caution">
    <text evidence="7">The sequence shown here is derived from an EMBL/GenBank/DDBJ whole genome shotgun (WGS) entry which is preliminary data.</text>
</comment>
<dbReference type="PANTHER" id="PTHR13556:SF2">
    <property type="entry name" value="TRANSCRIPTIONAL ADAPTER 3"/>
    <property type="match status" value="1"/>
</dbReference>
<evidence type="ECO:0000313" key="7">
    <source>
        <dbReference type="EMBL" id="KAK3397583.1"/>
    </source>
</evidence>
<dbReference type="GO" id="GO:0005634">
    <property type="term" value="C:nucleus"/>
    <property type="evidence" value="ECO:0007669"/>
    <property type="project" value="UniProtKB-SubCell"/>
</dbReference>
<keyword evidence="8" id="KW-1185">Reference proteome</keyword>
<feature type="region of interest" description="Disordered" evidence="6">
    <location>
        <begin position="410"/>
        <end position="467"/>
    </location>
</feature>
<reference evidence="7" key="2">
    <citation type="submission" date="2023-07" db="EMBL/GenBank/DDBJ databases">
        <authorList>
            <consortium name="Lawrence Berkeley National Laboratory"/>
            <person name="Haridas S."/>
            <person name="Hensen N."/>
            <person name="Bonometti L."/>
            <person name="Westerberg I."/>
            <person name="Brannstrom I.O."/>
            <person name="Guillou S."/>
            <person name="Cros-Aarteil S."/>
            <person name="Calhoun S."/>
            <person name="Kuo A."/>
            <person name="Mondo S."/>
            <person name="Pangilinan J."/>
            <person name="Riley R."/>
            <person name="LaButti K."/>
            <person name="Andreopoulos B."/>
            <person name="Lipzen A."/>
            <person name="Chen C."/>
            <person name="Yanf M."/>
            <person name="Daum C."/>
            <person name="Ng V."/>
            <person name="Clum A."/>
            <person name="Steindorff A."/>
            <person name="Ohm R."/>
            <person name="Martin F."/>
            <person name="Silar P."/>
            <person name="Natvig D."/>
            <person name="Lalanne C."/>
            <person name="Gautier V."/>
            <person name="Ament-velasquez S.L."/>
            <person name="Kruys A."/>
            <person name="Hutchinson M.I."/>
            <person name="Powell A.J."/>
            <person name="Barry K."/>
            <person name="Miller A.N."/>
            <person name="Grigoriev I.V."/>
            <person name="Debuchy R."/>
            <person name="Gladieux P."/>
            <person name="Thoren M.H."/>
            <person name="Johannesson H."/>
        </authorList>
    </citation>
    <scope>NUCLEOTIDE SEQUENCE</scope>
    <source>
        <strain evidence="7">FGSC 1904</strain>
    </source>
</reference>
<dbReference type="Pfam" id="PF10198">
    <property type="entry name" value="Ada3"/>
    <property type="match status" value="1"/>
</dbReference>
<dbReference type="AlphaFoldDB" id="A0AAE0UB32"/>
<feature type="compositionally biased region" description="Basic residues" evidence="6">
    <location>
        <begin position="622"/>
        <end position="632"/>
    </location>
</feature>
<feature type="region of interest" description="Disordered" evidence="6">
    <location>
        <begin position="1"/>
        <end position="50"/>
    </location>
</feature>
<accession>A0AAE0UB32</accession>
<dbReference type="GO" id="GO:0006357">
    <property type="term" value="P:regulation of transcription by RNA polymerase II"/>
    <property type="evidence" value="ECO:0007669"/>
    <property type="project" value="TreeGrafter"/>
</dbReference>